<gene>
    <name evidence="1" type="ORF">C479_14163</name>
</gene>
<organism evidence="1 2">
    <name type="scientific">Halovivax asiaticus JCM 14624</name>
    <dbReference type="NCBI Taxonomy" id="1227490"/>
    <lineage>
        <taxon>Archaea</taxon>
        <taxon>Methanobacteriati</taxon>
        <taxon>Methanobacteriota</taxon>
        <taxon>Stenosarchaea group</taxon>
        <taxon>Halobacteria</taxon>
        <taxon>Halobacteriales</taxon>
        <taxon>Natrialbaceae</taxon>
        <taxon>Halovivax</taxon>
    </lineage>
</organism>
<dbReference type="STRING" id="1227490.C479_14163"/>
<protein>
    <submittedName>
        <fullName evidence="1">Uncharacterized protein</fullName>
    </submittedName>
</protein>
<accession>M0BCF2</accession>
<sequence>MKFDCCAFCEYRHSPQNTYRRDGWDYPHGDEEDVAEPVTERMAVLPDGICLRLTPPCQPTVDEILEPGALITTSYSPDRIQKVFHVRERPVYGVPTYSIAIGDPDTPAGRDGYPKRYRGRNIKELVYQDGAIRKLFWNNDDEIKVVGYDGIEADYQATISAGWSA</sequence>
<dbReference type="PATRIC" id="fig|1227490.4.peg.2874"/>
<evidence type="ECO:0000313" key="2">
    <source>
        <dbReference type="Proteomes" id="UP000011560"/>
    </source>
</evidence>
<keyword evidence="2" id="KW-1185">Reference proteome</keyword>
<comment type="caution">
    <text evidence="1">The sequence shown here is derived from an EMBL/GenBank/DDBJ whole genome shotgun (WGS) entry which is preliminary data.</text>
</comment>
<dbReference type="RefSeq" id="WP_007703896.1">
    <property type="nucleotide sequence ID" value="NZ_AOIQ01000021.1"/>
</dbReference>
<evidence type="ECO:0000313" key="1">
    <source>
        <dbReference type="EMBL" id="ELZ08490.1"/>
    </source>
</evidence>
<dbReference type="EMBL" id="AOIQ01000021">
    <property type="protein sequence ID" value="ELZ08490.1"/>
    <property type="molecule type" value="Genomic_DNA"/>
</dbReference>
<proteinExistence type="predicted"/>
<dbReference type="AlphaFoldDB" id="M0BCF2"/>
<dbReference type="OrthoDB" id="377693at2157"/>
<name>M0BCF2_9EURY</name>
<dbReference type="Proteomes" id="UP000011560">
    <property type="component" value="Unassembled WGS sequence"/>
</dbReference>
<reference evidence="1 2" key="1">
    <citation type="journal article" date="2014" name="PLoS Genet.">
        <title>Phylogenetically driven sequencing of extremely halophilic archaea reveals strategies for static and dynamic osmo-response.</title>
        <authorList>
            <person name="Becker E.A."/>
            <person name="Seitzer P.M."/>
            <person name="Tritt A."/>
            <person name="Larsen D."/>
            <person name="Krusor M."/>
            <person name="Yao A.I."/>
            <person name="Wu D."/>
            <person name="Madern D."/>
            <person name="Eisen J.A."/>
            <person name="Darling A.E."/>
            <person name="Facciotti M.T."/>
        </authorList>
    </citation>
    <scope>NUCLEOTIDE SEQUENCE [LARGE SCALE GENOMIC DNA]</scope>
    <source>
        <strain evidence="1 2">JCM 14624</strain>
    </source>
</reference>